<dbReference type="RefSeq" id="WP_169171533.1">
    <property type="nucleotide sequence ID" value="NZ_JAAIII010000002.1"/>
</dbReference>
<gene>
    <name evidence="1" type="ORF">G1C95_0646</name>
</gene>
<sequence length="135" mass="15136">MTATRKPVLRAPNTRPIAIHRLARLMPAVLAALRTPAITVGFGTAAGYMRVCQCGYATRDPNLFAHHLELKIGETLMNNPLAFLDDRTPTIRHRLLDTADNGRLLICSCGRDFTSLLVMQEHIRAMNERRDDDRA</sequence>
<keyword evidence="2" id="KW-1185">Reference proteome</keyword>
<evidence type="ECO:0000313" key="1">
    <source>
        <dbReference type="EMBL" id="NMM93461.1"/>
    </source>
</evidence>
<dbReference type="Proteomes" id="UP000532194">
    <property type="component" value="Unassembled WGS sequence"/>
</dbReference>
<dbReference type="AlphaFoldDB" id="A0A7Y0EQG9"/>
<evidence type="ECO:0000313" key="2">
    <source>
        <dbReference type="Proteomes" id="UP000532194"/>
    </source>
</evidence>
<dbReference type="EMBL" id="JAAIII010000002">
    <property type="protein sequence ID" value="NMM93461.1"/>
    <property type="molecule type" value="Genomic_DNA"/>
</dbReference>
<proteinExistence type="predicted"/>
<name>A0A7Y0EQG9_9BIFI</name>
<comment type="caution">
    <text evidence="1">The sequence shown here is derived from an EMBL/GenBank/DDBJ whole genome shotgun (WGS) entry which is preliminary data.</text>
</comment>
<accession>A0A7Y0EQG9</accession>
<evidence type="ECO:0008006" key="3">
    <source>
        <dbReference type="Google" id="ProtNLM"/>
    </source>
</evidence>
<protein>
    <recommendedName>
        <fullName evidence="3">C2H2-type domain-containing protein</fullName>
    </recommendedName>
</protein>
<reference evidence="1 2" key="1">
    <citation type="submission" date="2020-02" db="EMBL/GenBank/DDBJ databases">
        <title>Characterization of phylogenetic diversity of novel bifidobacterial species isolated in Czech ZOOs.</title>
        <authorList>
            <person name="Lugli G.A."/>
            <person name="Vera N.B."/>
            <person name="Ventura M."/>
        </authorList>
    </citation>
    <scope>NUCLEOTIDE SEQUENCE [LARGE SCALE GENOMIC DNA]</scope>
    <source>
        <strain evidence="1 2">DSM 109957</strain>
    </source>
</reference>
<organism evidence="1 2">
    <name type="scientific">Bifidobacterium oedipodis</name>
    <dbReference type="NCBI Taxonomy" id="2675322"/>
    <lineage>
        <taxon>Bacteria</taxon>
        <taxon>Bacillati</taxon>
        <taxon>Actinomycetota</taxon>
        <taxon>Actinomycetes</taxon>
        <taxon>Bifidobacteriales</taxon>
        <taxon>Bifidobacteriaceae</taxon>
        <taxon>Bifidobacterium</taxon>
    </lineage>
</organism>